<dbReference type="Proteomes" id="UP000092460">
    <property type="component" value="Unassembled WGS sequence"/>
</dbReference>
<comment type="similarity">
    <text evidence="4">Belongs to the cyclin family.</text>
</comment>
<protein>
    <submittedName>
        <fullName evidence="7">Uncharacterized protein</fullName>
    </submittedName>
</protein>
<keyword evidence="8" id="KW-1185">Reference proteome</keyword>
<dbReference type="InterPro" id="IPR013763">
    <property type="entry name" value="Cyclin-like_dom"/>
</dbReference>
<feature type="domain" description="Cyclin-like" evidence="5">
    <location>
        <begin position="253"/>
        <end position="338"/>
    </location>
</feature>
<dbReference type="FunFam" id="1.10.472.10:FF:000001">
    <property type="entry name" value="G2/mitotic-specific cyclin"/>
    <property type="match status" value="1"/>
</dbReference>
<dbReference type="STRING" id="67801.A0A1B0B4A7"/>
<dbReference type="EMBL" id="JXJN01008232">
    <property type="status" value="NOT_ANNOTATED_CDS"/>
    <property type="molecule type" value="Genomic_DNA"/>
</dbReference>
<dbReference type="InterPro" id="IPR006671">
    <property type="entry name" value="Cyclin_N"/>
</dbReference>
<dbReference type="SMART" id="SM00385">
    <property type="entry name" value="CYCLIN"/>
    <property type="match status" value="2"/>
</dbReference>
<dbReference type="Pfam" id="PF00134">
    <property type="entry name" value="Cyclin_N"/>
    <property type="match status" value="1"/>
</dbReference>
<dbReference type="SUPFAM" id="SSF47954">
    <property type="entry name" value="Cyclin-like"/>
    <property type="match status" value="2"/>
</dbReference>
<proteinExistence type="inferred from homology"/>
<evidence type="ECO:0000256" key="2">
    <source>
        <dbReference type="ARBA" id="ARBA00023127"/>
    </source>
</evidence>
<evidence type="ECO:0000256" key="4">
    <source>
        <dbReference type="RuleBase" id="RU000383"/>
    </source>
</evidence>
<evidence type="ECO:0000313" key="7">
    <source>
        <dbReference type="EnsemblMetazoa" id="GPPI018367-PA"/>
    </source>
</evidence>
<reference evidence="8" key="1">
    <citation type="submission" date="2015-01" db="EMBL/GenBank/DDBJ databases">
        <authorList>
            <person name="Aksoy S."/>
            <person name="Warren W."/>
            <person name="Wilson R.K."/>
        </authorList>
    </citation>
    <scope>NUCLEOTIDE SEQUENCE [LARGE SCALE GENOMIC DNA]</scope>
    <source>
        <strain evidence="8">IAEA</strain>
    </source>
</reference>
<organism evidence="7 8">
    <name type="scientific">Glossina palpalis gambiensis</name>
    <dbReference type="NCBI Taxonomy" id="67801"/>
    <lineage>
        <taxon>Eukaryota</taxon>
        <taxon>Metazoa</taxon>
        <taxon>Ecdysozoa</taxon>
        <taxon>Arthropoda</taxon>
        <taxon>Hexapoda</taxon>
        <taxon>Insecta</taxon>
        <taxon>Pterygota</taxon>
        <taxon>Neoptera</taxon>
        <taxon>Endopterygota</taxon>
        <taxon>Diptera</taxon>
        <taxon>Brachycera</taxon>
        <taxon>Muscomorpha</taxon>
        <taxon>Hippoboscoidea</taxon>
        <taxon>Glossinidae</taxon>
        <taxon>Glossina</taxon>
    </lineage>
</organism>
<dbReference type="EnsemblMetazoa" id="GPPI018367-RA">
    <property type="protein sequence ID" value="GPPI018367-PA"/>
    <property type="gene ID" value="GPPI018367"/>
</dbReference>
<dbReference type="Gene3D" id="1.10.472.10">
    <property type="entry name" value="Cyclin-like"/>
    <property type="match status" value="2"/>
</dbReference>
<dbReference type="GO" id="GO:0051301">
    <property type="term" value="P:cell division"/>
    <property type="evidence" value="ECO:0007669"/>
    <property type="project" value="UniProtKB-KW"/>
</dbReference>
<dbReference type="InterPro" id="IPR048258">
    <property type="entry name" value="Cyclins_cyclin-box"/>
</dbReference>
<evidence type="ECO:0000256" key="1">
    <source>
        <dbReference type="ARBA" id="ARBA00022618"/>
    </source>
</evidence>
<evidence type="ECO:0000259" key="6">
    <source>
        <dbReference type="SMART" id="SM01332"/>
    </source>
</evidence>
<accession>A0A1B0B4A7</accession>
<evidence type="ECO:0000256" key="3">
    <source>
        <dbReference type="ARBA" id="ARBA00023306"/>
    </source>
</evidence>
<reference evidence="7" key="2">
    <citation type="submission" date="2020-05" db="UniProtKB">
        <authorList>
            <consortium name="EnsemblMetazoa"/>
        </authorList>
    </citation>
    <scope>IDENTIFICATION</scope>
    <source>
        <strain evidence="7">IAEA</strain>
    </source>
</reference>
<dbReference type="PROSITE" id="PS00292">
    <property type="entry name" value="CYCLINS"/>
    <property type="match status" value="1"/>
</dbReference>
<keyword evidence="3" id="KW-0131">Cell cycle</keyword>
<dbReference type="Pfam" id="PF02984">
    <property type="entry name" value="Cyclin_C"/>
    <property type="match status" value="1"/>
</dbReference>
<name>A0A1B0B4A7_9MUSC</name>
<dbReference type="AlphaFoldDB" id="A0A1B0B4A7"/>
<keyword evidence="1" id="KW-0132">Cell division</keyword>
<dbReference type="VEuPathDB" id="VectorBase:GPPI018367"/>
<keyword evidence="2 4" id="KW-0195">Cyclin</keyword>
<feature type="domain" description="Cyclin-like" evidence="5">
    <location>
        <begin position="351"/>
        <end position="442"/>
    </location>
</feature>
<dbReference type="PANTHER" id="PTHR10177">
    <property type="entry name" value="CYCLINS"/>
    <property type="match status" value="1"/>
</dbReference>
<dbReference type="GO" id="GO:0005634">
    <property type="term" value="C:nucleus"/>
    <property type="evidence" value="ECO:0007669"/>
    <property type="project" value="UniProtKB-ARBA"/>
</dbReference>
<dbReference type="InterPro" id="IPR039361">
    <property type="entry name" value="Cyclin"/>
</dbReference>
<dbReference type="InterPro" id="IPR036915">
    <property type="entry name" value="Cyclin-like_sf"/>
</dbReference>
<evidence type="ECO:0000313" key="8">
    <source>
        <dbReference type="Proteomes" id="UP000092460"/>
    </source>
</evidence>
<evidence type="ECO:0000259" key="5">
    <source>
        <dbReference type="SMART" id="SM00385"/>
    </source>
</evidence>
<dbReference type="EMBL" id="JXJN01008233">
    <property type="status" value="NOT_ANNOTATED_CDS"/>
    <property type="molecule type" value="Genomic_DNA"/>
</dbReference>
<dbReference type="SMART" id="SM01332">
    <property type="entry name" value="Cyclin_C"/>
    <property type="match status" value="1"/>
</dbReference>
<feature type="domain" description="Cyclin C-terminal" evidence="6">
    <location>
        <begin position="347"/>
        <end position="480"/>
    </location>
</feature>
<dbReference type="GO" id="GO:0000278">
    <property type="term" value="P:mitotic cell cycle"/>
    <property type="evidence" value="ECO:0007669"/>
    <property type="project" value="UniProtKB-ARBA"/>
</dbReference>
<dbReference type="InterPro" id="IPR004367">
    <property type="entry name" value="Cyclin_C-dom"/>
</dbReference>
<sequence length="505" mass="57225">MTSFNDKKKEPVEPENELSDVIKQIEKIPITGEVADARIPLNSLENYDISHTLAKEKLSQSKLGTTKIQDAWKIPKVSAGEVTWKKRAAAAIITASPAITKCETVATSVADVNVTQANDLHRNPTDNVTLKIRQAKALSDETETVMESKWFAADSMPKPQNKDLLQHEVKAASATQADLNALSEQTLMTCFKNESQCMKSVAEIDEDDFLFVSVYATDIYDYLFKLESEQPIDKDHLKGQKEINANMRATLVDWINEIHLHFHMNDEVFQLTVAIIDRYVQIVKDTKLSQFQLVGVTAFFLAAKYEKSRPPSFVDLLRLTDDSYTDSQMCQMELKILKILDYNLSRPLPIHFLKRFTKVSEAEAIHYAMSKYLIELAMIQPDMAHYKPSEIAAASLFLALNLLKVKCVPSTGFDSSYWTVTLQQYSRYEIEDIKPIARKIAEVARNAQTNPLRAVYNNLGIIAGVYGELQLMFEALICTLSIITLGIVEENQRELYVIHLWQDID</sequence>